<proteinExistence type="predicted"/>
<dbReference type="EnsemblPlants" id="OB07G26750.1">
    <property type="protein sequence ID" value="OB07G26750.1"/>
    <property type="gene ID" value="OB07G26750"/>
</dbReference>
<keyword evidence="3" id="KW-1185">Reference proteome</keyword>
<feature type="compositionally biased region" description="Polar residues" evidence="1">
    <location>
        <begin position="63"/>
        <end position="80"/>
    </location>
</feature>
<reference evidence="2" key="2">
    <citation type="submission" date="2013-04" db="UniProtKB">
        <authorList>
            <consortium name="EnsemblPlants"/>
        </authorList>
    </citation>
    <scope>IDENTIFICATION</scope>
</reference>
<reference evidence="2" key="1">
    <citation type="journal article" date="2013" name="Nat. Commun.">
        <title>Whole-genome sequencing of Oryza brachyantha reveals mechanisms underlying Oryza genome evolution.</title>
        <authorList>
            <person name="Chen J."/>
            <person name="Huang Q."/>
            <person name="Gao D."/>
            <person name="Wang J."/>
            <person name="Lang Y."/>
            <person name="Liu T."/>
            <person name="Li B."/>
            <person name="Bai Z."/>
            <person name="Luis Goicoechea J."/>
            <person name="Liang C."/>
            <person name="Chen C."/>
            <person name="Zhang W."/>
            <person name="Sun S."/>
            <person name="Liao Y."/>
            <person name="Zhang X."/>
            <person name="Yang L."/>
            <person name="Song C."/>
            <person name="Wang M."/>
            <person name="Shi J."/>
            <person name="Liu G."/>
            <person name="Liu J."/>
            <person name="Zhou H."/>
            <person name="Zhou W."/>
            <person name="Yu Q."/>
            <person name="An N."/>
            <person name="Chen Y."/>
            <person name="Cai Q."/>
            <person name="Wang B."/>
            <person name="Liu B."/>
            <person name="Min J."/>
            <person name="Huang Y."/>
            <person name="Wu H."/>
            <person name="Li Z."/>
            <person name="Zhang Y."/>
            <person name="Yin Y."/>
            <person name="Song W."/>
            <person name="Jiang J."/>
            <person name="Jackson S.A."/>
            <person name="Wing R.A."/>
            <person name="Wang J."/>
            <person name="Chen M."/>
        </authorList>
    </citation>
    <scope>NUCLEOTIDE SEQUENCE [LARGE SCALE GENOMIC DNA]</scope>
    <source>
        <strain evidence="2">cv. IRGC 101232</strain>
    </source>
</reference>
<evidence type="ECO:0000313" key="3">
    <source>
        <dbReference type="Proteomes" id="UP000006038"/>
    </source>
</evidence>
<evidence type="ECO:0000313" key="2">
    <source>
        <dbReference type="EnsemblPlants" id="OB07G26750.1"/>
    </source>
</evidence>
<name>J3MMP3_ORYBR</name>
<protein>
    <submittedName>
        <fullName evidence="2">Uncharacterized protein</fullName>
    </submittedName>
</protein>
<organism evidence="2">
    <name type="scientific">Oryza brachyantha</name>
    <name type="common">malo sina</name>
    <dbReference type="NCBI Taxonomy" id="4533"/>
    <lineage>
        <taxon>Eukaryota</taxon>
        <taxon>Viridiplantae</taxon>
        <taxon>Streptophyta</taxon>
        <taxon>Embryophyta</taxon>
        <taxon>Tracheophyta</taxon>
        <taxon>Spermatophyta</taxon>
        <taxon>Magnoliopsida</taxon>
        <taxon>Liliopsida</taxon>
        <taxon>Poales</taxon>
        <taxon>Poaceae</taxon>
        <taxon>BOP clade</taxon>
        <taxon>Oryzoideae</taxon>
        <taxon>Oryzeae</taxon>
        <taxon>Oryzinae</taxon>
        <taxon>Oryza</taxon>
    </lineage>
</organism>
<evidence type="ECO:0000256" key="1">
    <source>
        <dbReference type="SAM" id="MobiDB-lite"/>
    </source>
</evidence>
<dbReference type="AlphaFoldDB" id="J3MMP3"/>
<dbReference type="Gramene" id="OB07G26750.1">
    <property type="protein sequence ID" value="OB07G26750.1"/>
    <property type="gene ID" value="OB07G26750"/>
</dbReference>
<feature type="region of interest" description="Disordered" evidence="1">
    <location>
        <begin position="53"/>
        <end position="81"/>
    </location>
</feature>
<dbReference type="HOGENOM" id="CLU_1922476_0_0_1"/>
<dbReference type="Proteomes" id="UP000006038">
    <property type="component" value="Chromosome 7"/>
</dbReference>
<accession>J3MMP3</accession>
<sequence length="132" mass="15010">MECQVYISIYSKVGFLIFLPSSPYGHLQPKSLEWLNSSSFCFTWHGAAADGEGSTHRRRSTHASHQSPPFHCSISSSTYSNRRDTSTVDLVCTSAHDRVRRRHDRSIARLMGFLTTTHAIITRRQYISTYIA</sequence>